<dbReference type="InterPro" id="IPR029045">
    <property type="entry name" value="ClpP/crotonase-like_dom_sf"/>
</dbReference>
<dbReference type="NCBIfam" id="NF045542">
    <property type="entry name" value="Clp_rel_HeadMat"/>
    <property type="match status" value="1"/>
</dbReference>
<comment type="similarity">
    <text evidence="1 6">Belongs to the peptidase S14 family.</text>
</comment>
<dbReference type="GO" id="GO:0051117">
    <property type="term" value="F:ATPase binding"/>
    <property type="evidence" value="ECO:0007669"/>
    <property type="project" value="TreeGrafter"/>
</dbReference>
<dbReference type="GO" id="GO:0004176">
    <property type="term" value="F:ATP-dependent peptidase activity"/>
    <property type="evidence" value="ECO:0007669"/>
    <property type="project" value="InterPro"/>
</dbReference>
<evidence type="ECO:0000313" key="7">
    <source>
        <dbReference type="EMBL" id="CCK82922.1"/>
    </source>
</evidence>
<dbReference type="Gene3D" id="3.90.226.10">
    <property type="entry name" value="2-enoyl-CoA Hydratase, Chain A, domain 1"/>
    <property type="match status" value="1"/>
</dbReference>
<keyword evidence="2" id="KW-0963">Cytoplasm</keyword>
<proteinExistence type="inferred from homology"/>
<accession>K0NDM6</accession>
<dbReference type="InterPro" id="IPR023562">
    <property type="entry name" value="ClpP/TepA"/>
</dbReference>
<evidence type="ECO:0000313" key="8">
    <source>
        <dbReference type="Proteomes" id="UP000009325"/>
    </source>
</evidence>
<dbReference type="OrthoDB" id="9806592at2"/>
<sequence>MEIDIYGDITPIIERDTDMSASRLRGLLKKNTGPIDLHINSGGGDVFEGLAIYNLLKASPNHITVYIDGLAASIASVIAMAGDRIYIPANAMLMVQAPWTSAQGNAKELRKLATDLDQLAESMKDIYIDRTGGRVNRQTITKLMDQETWLTGSEALEYGLADEVLNPVKVAACLTHEQAKMFKRVPEVVNYAR</sequence>
<dbReference type="GO" id="GO:0009368">
    <property type="term" value="C:endopeptidase Clp complex"/>
    <property type="evidence" value="ECO:0007669"/>
    <property type="project" value="TreeGrafter"/>
</dbReference>
<evidence type="ECO:0000256" key="1">
    <source>
        <dbReference type="ARBA" id="ARBA00007039"/>
    </source>
</evidence>
<keyword evidence="5" id="KW-0720">Serine protease</keyword>
<organism evidence="7 8">
    <name type="scientific">Lactobacillus equicursoris 66c</name>
    <dbReference type="NCBI Taxonomy" id="872326"/>
    <lineage>
        <taxon>Bacteria</taxon>
        <taxon>Bacillati</taxon>
        <taxon>Bacillota</taxon>
        <taxon>Bacilli</taxon>
        <taxon>Lactobacillales</taxon>
        <taxon>Lactobacillaceae</taxon>
        <taxon>Lactobacillus</taxon>
    </lineage>
</organism>
<reference evidence="7 8" key="1">
    <citation type="submission" date="2012-08" db="EMBL/GenBank/DDBJ databases">
        <title>Draft Genome Sequences of Lactobacillus equicursoris CIP 110162T, isolated from thoroughbred racehorse feces and Lactobacillus sp. CRBIP 24.137 isolated from urine of human.</title>
        <authorList>
            <person name="Cousin S."/>
            <person name="Loux V."/>
            <person name="Ma L."/>
            <person name="Creno S."/>
            <person name="Clermont D."/>
            <person name="Bizet C."/>
            <person name="Bouchier C."/>
        </authorList>
    </citation>
    <scope>NUCLEOTIDE SEQUENCE [LARGE SCALE GENOMIC DNA]</scope>
    <source>
        <strain evidence="7 8">66c</strain>
    </source>
</reference>
<dbReference type="PANTHER" id="PTHR10381:SF70">
    <property type="entry name" value="ATP-DEPENDENT CLP PROTEASE PROTEOLYTIC SUBUNIT"/>
    <property type="match status" value="1"/>
</dbReference>
<dbReference type="AlphaFoldDB" id="K0NDM6"/>
<gene>
    <name evidence="7" type="ORF">BN146_01315</name>
</gene>
<dbReference type="Pfam" id="PF00574">
    <property type="entry name" value="CLP_protease"/>
    <property type="match status" value="1"/>
</dbReference>
<dbReference type="Proteomes" id="UP000009325">
    <property type="component" value="Unassembled WGS sequence"/>
</dbReference>
<evidence type="ECO:0000256" key="4">
    <source>
        <dbReference type="ARBA" id="ARBA00022801"/>
    </source>
</evidence>
<evidence type="ECO:0000256" key="2">
    <source>
        <dbReference type="ARBA" id="ARBA00022490"/>
    </source>
</evidence>
<protein>
    <recommendedName>
        <fullName evidence="6">ATP-dependent Clp protease proteolytic subunit</fullName>
    </recommendedName>
</protein>
<evidence type="ECO:0000256" key="5">
    <source>
        <dbReference type="ARBA" id="ARBA00022825"/>
    </source>
</evidence>
<dbReference type="GO" id="GO:0004252">
    <property type="term" value="F:serine-type endopeptidase activity"/>
    <property type="evidence" value="ECO:0007669"/>
    <property type="project" value="InterPro"/>
</dbReference>
<dbReference type="GO" id="GO:0006515">
    <property type="term" value="P:protein quality control for misfolded or incompletely synthesized proteins"/>
    <property type="evidence" value="ECO:0007669"/>
    <property type="project" value="TreeGrafter"/>
</dbReference>
<name>K0NDM6_9LACO</name>
<dbReference type="EMBL" id="CALZ01000024">
    <property type="protein sequence ID" value="CCK82922.1"/>
    <property type="molecule type" value="Genomic_DNA"/>
</dbReference>
<comment type="caution">
    <text evidence="7">The sequence shown here is derived from an EMBL/GenBank/DDBJ whole genome shotgun (WGS) entry which is preliminary data.</text>
</comment>
<dbReference type="RefSeq" id="WP_009557474.1">
    <property type="nucleotide sequence ID" value="NZ_CALZ01000024.1"/>
</dbReference>
<dbReference type="InterPro" id="IPR001907">
    <property type="entry name" value="ClpP"/>
</dbReference>
<evidence type="ECO:0000256" key="6">
    <source>
        <dbReference type="RuleBase" id="RU003567"/>
    </source>
</evidence>
<evidence type="ECO:0000256" key="3">
    <source>
        <dbReference type="ARBA" id="ARBA00022670"/>
    </source>
</evidence>
<dbReference type="SUPFAM" id="SSF52096">
    <property type="entry name" value="ClpP/crotonase"/>
    <property type="match status" value="1"/>
</dbReference>
<dbReference type="CDD" id="cd07016">
    <property type="entry name" value="S14_ClpP_1"/>
    <property type="match status" value="1"/>
</dbReference>
<dbReference type="PRINTS" id="PR00127">
    <property type="entry name" value="CLPPROTEASEP"/>
</dbReference>
<keyword evidence="3 7" id="KW-0645">Protease</keyword>
<keyword evidence="4" id="KW-0378">Hydrolase</keyword>
<dbReference type="PANTHER" id="PTHR10381">
    <property type="entry name" value="ATP-DEPENDENT CLP PROTEASE PROTEOLYTIC SUBUNIT"/>
    <property type="match status" value="1"/>
</dbReference>